<keyword evidence="2" id="KW-0472">Membrane</keyword>
<evidence type="ECO:0000256" key="1">
    <source>
        <dbReference type="SAM" id="MobiDB-lite"/>
    </source>
</evidence>
<evidence type="ECO:0000256" key="3">
    <source>
        <dbReference type="SAM" id="SignalP"/>
    </source>
</evidence>
<evidence type="ECO:0000313" key="5">
    <source>
        <dbReference type="EMBL" id="TWH93290.1"/>
    </source>
</evidence>
<dbReference type="Pfam" id="PF07589">
    <property type="entry name" value="PEP-CTERM"/>
    <property type="match status" value="1"/>
</dbReference>
<comment type="caution">
    <text evidence="5">The sequence shown here is derived from an EMBL/GenBank/DDBJ whole genome shotgun (WGS) entry which is preliminary data.</text>
</comment>
<dbReference type="EMBL" id="VLKK01000007">
    <property type="protein sequence ID" value="TWH93290.1"/>
    <property type="molecule type" value="Genomic_DNA"/>
</dbReference>
<dbReference type="RefSeq" id="WP_145073694.1">
    <property type="nucleotide sequence ID" value="NZ_JACIIY010000006.1"/>
</dbReference>
<feature type="chain" id="PRO_5022030546" evidence="3">
    <location>
        <begin position="25"/>
        <end position="89"/>
    </location>
</feature>
<keyword evidence="3" id="KW-0732">Signal</keyword>
<sequence length="89" mass="8676">MKVNKMLLAAGVVGLMGAAAPAQATFGCGLWKQCGGSSSSSSSSGGSSSGGSSSSGGATPVPEPEQLGLFAMGVAALGFRAVRARRKRK</sequence>
<feature type="transmembrane region" description="Helical" evidence="2">
    <location>
        <begin position="66"/>
        <end position="82"/>
    </location>
</feature>
<proteinExistence type="predicted"/>
<evidence type="ECO:0000313" key="6">
    <source>
        <dbReference type="Proteomes" id="UP000316624"/>
    </source>
</evidence>
<organism evidence="5 6">
    <name type="scientific">Sphingobium wenxiniae (strain DSM 21828 / CGMCC 1.7748 / JZ-1)</name>
    <dbReference type="NCBI Taxonomy" id="595605"/>
    <lineage>
        <taxon>Bacteria</taxon>
        <taxon>Pseudomonadati</taxon>
        <taxon>Pseudomonadota</taxon>
        <taxon>Alphaproteobacteria</taxon>
        <taxon>Sphingomonadales</taxon>
        <taxon>Sphingomonadaceae</taxon>
        <taxon>Sphingobium</taxon>
    </lineage>
</organism>
<dbReference type="Proteomes" id="UP000316624">
    <property type="component" value="Unassembled WGS sequence"/>
</dbReference>
<evidence type="ECO:0000259" key="4">
    <source>
        <dbReference type="Pfam" id="PF07589"/>
    </source>
</evidence>
<evidence type="ECO:0000256" key="2">
    <source>
        <dbReference type="SAM" id="Phobius"/>
    </source>
</evidence>
<feature type="signal peptide" evidence="3">
    <location>
        <begin position="1"/>
        <end position="24"/>
    </location>
</feature>
<name>A0A562KD02_SPHWJ</name>
<dbReference type="PROSITE" id="PS51257">
    <property type="entry name" value="PROKAR_LIPOPROTEIN"/>
    <property type="match status" value="1"/>
</dbReference>
<protein>
    <submittedName>
        <fullName evidence="5">PEP-CTERM motif-containing protein</fullName>
    </submittedName>
</protein>
<reference evidence="5 6" key="1">
    <citation type="journal article" date="2015" name="Stand. Genomic Sci.">
        <title>Genomic Encyclopedia of Bacterial and Archaeal Type Strains, Phase III: the genomes of soil and plant-associated and newly described type strains.</title>
        <authorList>
            <person name="Whitman W.B."/>
            <person name="Woyke T."/>
            <person name="Klenk H.P."/>
            <person name="Zhou Y."/>
            <person name="Lilburn T.G."/>
            <person name="Beck B.J."/>
            <person name="De Vos P."/>
            <person name="Vandamme P."/>
            <person name="Eisen J.A."/>
            <person name="Garrity G."/>
            <person name="Hugenholtz P."/>
            <person name="Kyrpides N.C."/>
        </authorList>
    </citation>
    <scope>NUCLEOTIDE SEQUENCE [LARGE SCALE GENOMIC DNA]</scope>
    <source>
        <strain evidence="5 6">CGMCC 1.7748</strain>
    </source>
</reference>
<dbReference type="InterPro" id="IPR013424">
    <property type="entry name" value="Ice-binding_C"/>
</dbReference>
<feature type="region of interest" description="Disordered" evidence="1">
    <location>
        <begin position="33"/>
        <end position="64"/>
    </location>
</feature>
<dbReference type="AlphaFoldDB" id="A0A562KD02"/>
<gene>
    <name evidence="5" type="ORF">IQ35_02197</name>
</gene>
<feature type="domain" description="Ice-binding protein C-terminal" evidence="4">
    <location>
        <begin position="60"/>
        <end position="83"/>
    </location>
</feature>
<feature type="compositionally biased region" description="Low complexity" evidence="1">
    <location>
        <begin position="35"/>
        <end position="57"/>
    </location>
</feature>
<accession>A0A562KD02</accession>
<keyword evidence="6" id="KW-1185">Reference proteome</keyword>
<keyword evidence="2" id="KW-1133">Transmembrane helix</keyword>
<keyword evidence="2" id="KW-0812">Transmembrane</keyword>